<name>A0A7W6RUS4_9HYPH</name>
<dbReference type="InterPro" id="IPR008995">
    <property type="entry name" value="Mo/tungstate-bd_C_term_dom"/>
</dbReference>
<gene>
    <name evidence="1" type="ORF">GGE12_006840</name>
</gene>
<comment type="caution">
    <text evidence="1">The sequence shown here is derived from an EMBL/GenBank/DDBJ whole genome shotgun (WGS) entry which is preliminary data.</text>
</comment>
<accession>A0A7W6RUS4</accession>
<protein>
    <submittedName>
        <fullName evidence="1">Uncharacterized protein</fullName>
    </submittedName>
</protein>
<dbReference type="SUPFAM" id="SSF50331">
    <property type="entry name" value="MOP-like"/>
    <property type="match status" value="1"/>
</dbReference>
<evidence type="ECO:0000313" key="1">
    <source>
        <dbReference type="EMBL" id="MBB4279027.1"/>
    </source>
</evidence>
<reference evidence="1 2" key="1">
    <citation type="submission" date="2020-08" db="EMBL/GenBank/DDBJ databases">
        <title>Genomic Encyclopedia of Type Strains, Phase IV (KMG-V): Genome sequencing to study the core and pangenomes of soil and plant-associated prokaryotes.</title>
        <authorList>
            <person name="Whitman W."/>
        </authorList>
    </citation>
    <scope>NUCLEOTIDE SEQUENCE [LARGE SCALE GENOMIC DNA]</scope>
    <source>
        <strain evidence="1 2">SEMIA 402</strain>
    </source>
</reference>
<proteinExistence type="predicted"/>
<organism evidence="1 2">
    <name type="scientific">Rhizobium mongolense</name>
    <dbReference type="NCBI Taxonomy" id="57676"/>
    <lineage>
        <taxon>Bacteria</taxon>
        <taxon>Pseudomonadati</taxon>
        <taxon>Pseudomonadota</taxon>
        <taxon>Alphaproteobacteria</taxon>
        <taxon>Hyphomicrobiales</taxon>
        <taxon>Rhizobiaceae</taxon>
        <taxon>Rhizobium/Agrobacterium group</taxon>
        <taxon>Rhizobium</taxon>
    </lineage>
</organism>
<dbReference type="AlphaFoldDB" id="A0A7W6RUS4"/>
<dbReference type="EMBL" id="JACIGM010000023">
    <property type="protein sequence ID" value="MBB4279027.1"/>
    <property type="molecule type" value="Genomic_DNA"/>
</dbReference>
<sequence>MSSGPGPITVTEMPRSPNSFEAARVTISEAGIPATVLVVESTGAETHIVMLIGSQTAAMVLHYRIALRPVEATKVVPYFPRRIFSHPKGYA</sequence>
<dbReference type="RefSeq" id="WP_183930515.1">
    <property type="nucleotide sequence ID" value="NZ_JACIGM010000023.1"/>
</dbReference>
<dbReference type="Proteomes" id="UP000533641">
    <property type="component" value="Unassembled WGS sequence"/>
</dbReference>
<evidence type="ECO:0000313" key="2">
    <source>
        <dbReference type="Proteomes" id="UP000533641"/>
    </source>
</evidence>